<dbReference type="KEGG" id="crw:CROST_016670"/>
<gene>
    <name evidence="1" type="ORF">CROST_016670</name>
</gene>
<evidence type="ECO:0000313" key="2">
    <source>
        <dbReference type="Proteomes" id="UP000190951"/>
    </source>
</evidence>
<keyword evidence="2" id="KW-1185">Reference proteome</keyword>
<dbReference type="STRING" id="84029.CROST_11350"/>
<accession>A0A1S8LWQ3</accession>
<protein>
    <submittedName>
        <fullName evidence="1">Uncharacterized protein</fullName>
    </submittedName>
</protein>
<dbReference type="RefSeq" id="WP_077834953.1">
    <property type="nucleotide sequence ID" value="NZ_CP096983.1"/>
</dbReference>
<dbReference type="AlphaFoldDB" id="A0A1S8LWQ3"/>
<reference evidence="1 2" key="1">
    <citation type="submission" date="2022-04" db="EMBL/GenBank/DDBJ databases">
        <title>Genome sequence of C. roseum typestrain.</title>
        <authorList>
            <person name="Poehlein A."/>
            <person name="Schoch T."/>
            <person name="Duerre P."/>
            <person name="Daniel R."/>
        </authorList>
    </citation>
    <scope>NUCLEOTIDE SEQUENCE [LARGE SCALE GENOMIC DNA]</scope>
    <source>
        <strain evidence="1 2">DSM 7320</strain>
    </source>
</reference>
<sequence length="196" mass="22272">MELTIEQMAQRLVQAQNDMQKAVEKAREEERAKVEEEKNTEIQSLNNQLEVANSNVDLLTSEKKELKRQLKLIEVKVEDKINDGIKEKIAQLDYAPEIVNVCNKIDETIGGQVSKLNGIYEALGGNFDDISKQRLYSMLINLESNVELVKKFIGIVTEESNIQLDDPEEIIQEGEEEIDRIDTNTSDNTVGLSMNF</sequence>
<dbReference type="EMBL" id="CP096983">
    <property type="protein sequence ID" value="URZ10951.1"/>
    <property type="molecule type" value="Genomic_DNA"/>
</dbReference>
<proteinExistence type="predicted"/>
<evidence type="ECO:0000313" key="1">
    <source>
        <dbReference type="EMBL" id="URZ10951.1"/>
    </source>
</evidence>
<dbReference type="Proteomes" id="UP000190951">
    <property type="component" value="Chromosome"/>
</dbReference>
<name>A0A1S8LWQ3_9CLOT</name>
<organism evidence="1 2">
    <name type="scientific">Clostridium felsineum</name>
    <dbReference type="NCBI Taxonomy" id="36839"/>
    <lineage>
        <taxon>Bacteria</taxon>
        <taxon>Bacillati</taxon>
        <taxon>Bacillota</taxon>
        <taxon>Clostridia</taxon>
        <taxon>Eubacteriales</taxon>
        <taxon>Clostridiaceae</taxon>
        <taxon>Clostridium</taxon>
    </lineage>
</organism>